<evidence type="ECO:0000313" key="2">
    <source>
        <dbReference type="EMBL" id="KAJ8313034.1"/>
    </source>
</evidence>
<sequence length="490" mass="54252">MVDIRGITLYLGILMLAATNLVESLKPPSFVSSWSYIETDTFNNVNITHNMNSLPAKVEVQIKAIDGPNKSFIFPGTSATQNDDDDLVIRGGAIYMYNENDILIFSGIGTDARIIYTGSSENRIGPNVQSSISGQARARVWSACDFPKPDFSSDWFEIATHDGNFMTSNPPFKEINHNLGVHPAYVSVQVQILEGVFAGYYFDGIGRFNSAMDIVLFEVSKFNYSDTRTCMVDSSSQYLNNAGVLYAYNETTVRMWMPKNKLGCLFGLIDGWGTFLRGKAKQGKARVLAWKTIGETVMETSTAYGDGVANEDYEIAVKRNEISKEVLIIVEVEAKDGDNKDFRFTGTGAAMEDPNNDGNYGGIIYSFNETSVRIWIPSDTNNQGFIAFVGGKWGGFYSQASNAVDIVFKVWELHEQDQGPCANNACLLTPSGYSCSCCSFSPEFCSDLFREIQMNIICLNQRPPDNVSIQKFTTSSPVQCSNDLSFFYTS</sequence>
<protein>
    <submittedName>
        <fullName evidence="2">Uncharacterized protein</fullName>
    </submittedName>
</protein>
<evidence type="ECO:0000256" key="1">
    <source>
        <dbReference type="SAM" id="SignalP"/>
    </source>
</evidence>
<proteinExistence type="predicted"/>
<comment type="caution">
    <text evidence="2">The sequence shown here is derived from an EMBL/GenBank/DDBJ whole genome shotgun (WGS) entry which is preliminary data.</text>
</comment>
<dbReference type="Proteomes" id="UP001217089">
    <property type="component" value="Unassembled WGS sequence"/>
</dbReference>
<keyword evidence="3" id="KW-1185">Reference proteome</keyword>
<feature type="signal peptide" evidence="1">
    <location>
        <begin position="1"/>
        <end position="24"/>
    </location>
</feature>
<dbReference type="EMBL" id="JARBDR010000440">
    <property type="protein sequence ID" value="KAJ8313034.1"/>
    <property type="molecule type" value="Genomic_DNA"/>
</dbReference>
<keyword evidence="1" id="KW-0732">Signal</keyword>
<reference evidence="2 3" key="1">
    <citation type="submission" date="2022-12" db="EMBL/GenBank/DDBJ databases">
        <title>Chromosome-level genome of Tegillarca granosa.</title>
        <authorList>
            <person name="Kim J."/>
        </authorList>
    </citation>
    <scope>NUCLEOTIDE SEQUENCE [LARGE SCALE GENOMIC DNA]</scope>
    <source>
        <strain evidence="2">Teg-2019</strain>
        <tissue evidence="2">Adductor muscle</tissue>
    </source>
</reference>
<name>A0ABQ9F6U2_TEGGR</name>
<feature type="chain" id="PRO_5046538460" evidence="1">
    <location>
        <begin position="25"/>
        <end position="490"/>
    </location>
</feature>
<gene>
    <name evidence="2" type="ORF">KUTeg_010407</name>
</gene>
<evidence type="ECO:0000313" key="3">
    <source>
        <dbReference type="Proteomes" id="UP001217089"/>
    </source>
</evidence>
<accession>A0ABQ9F6U2</accession>
<organism evidence="2 3">
    <name type="scientific">Tegillarca granosa</name>
    <name type="common">Malaysian cockle</name>
    <name type="synonym">Anadara granosa</name>
    <dbReference type="NCBI Taxonomy" id="220873"/>
    <lineage>
        <taxon>Eukaryota</taxon>
        <taxon>Metazoa</taxon>
        <taxon>Spiralia</taxon>
        <taxon>Lophotrochozoa</taxon>
        <taxon>Mollusca</taxon>
        <taxon>Bivalvia</taxon>
        <taxon>Autobranchia</taxon>
        <taxon>Pteriomorphia</taxon>
        <taxon>Arcoida</taxon>
        <taxon>Arcoidea</taxon>
        <taxon>Arcidae</taxon>
        <taxon>Tegillarca</taxon>
    </lineage>
</organism>